<dbReference type="InterPro" id="IPR000519">
    <property type="entry name" value="P_trefoil_dom"/>
</dbReference>
<sequence length="939" mass="107555">MISIKNVLCNQSVKKHSFALKSFGFRFLFIFFTLTVTSLIVTPVHAIFHVYAPSDPILRTSYAIDDNEQKFGNIPKALRFDCHPEDGASQLSCTNRGCCWNPIDDDNDSENMYRLDAPFCYYPEDWPGYEFINSTIKGNDFSGFLIRKVKSFYNDDIPVIKMETTTLSDSILRVKINDPQSPRYEPPWPVKSNWETSRVKDSSPKYIFQTDSSRPGFAIKRAADNNTIFDAIGKGGFIFSERFLQISSLLPSHNIYGLGEHRTKLKLNTNWNSFTMFNKDQPPTEQANLYGSHPFYIVIEDSGDCHGVLFLNSNAMDIILQPAPAITFRTIGGILDFYFFMGPTPADVLRQYAEIVGKPFFPPYWSLGFHLCQLGYGSVSRTREVWNRTRNAGIPFDTQWNDIDYMENRNDFTYDKKNFKDLPQFVDEIHSMGMHYIPMIDAGVAVAEKAGTYLPYDEGLRDDVFVKDAETNQPFTGKVWNPIATVWPDFTHPNSTAYYFRMLKSMHDMFAFDGLWIDMNEPSNFLNGKVNGCTYNKLDYPQYVPHVVDRLLATKTLCMNAKHHLGSHYNLHNTYGTGQAIAANLAMRKIRSKRPFIISRSTWEGAGHYAGHWTGDIYSSWHDLRMSIPEVLSYSLYQVPMVGADICGFDGNASVSLCNRWVQLGAFYPFARNHNSDDTIVQDPVAMGDLVVESAKKALMIRYRFLPYLYTLFFKAHKFGDTVARPLFVEFTNDRNTYSIDKQFLWGRSLMIIPVLEENEVEVTAYIPPGPWYDFYSKAFTFSKGENFTLKAPLDTIPLMIRGGSILPGQTPNVTTTLSRKNKFELLVALDGNGFASGELYWDDGDSLDSFEKQQFRWLNFTVKDQKLTSRKVEKGGLSQDMILGRVSVMGISRKVHRVFLNDNSSIPFMYNKRRLYLNVRGLHVDLKRNFTLSWAFEE</sequence>
<dbReference type="InterPro" id="IPR025887">
    <property type="entry name" value="Glyco_hydro_31_N_dom"/>
</dbReference>
<dbReference type="Gene3D" id="3.20.20.80">
    <property type="entry name" value="Glycosidases"/>
    <property type="match status" value="1"/>
</dbReference>
<evidence type="ECO:0000256" key="8">
    <source>
        <dbReference type="PROSITE-ProRule" id="PRU00779"/>
    </source>
</evidence>
<evidence type="ECO:0000256" key="6">
    <source>
        <dbReference type="ARBA" id="ARBA00023180"/>
    </source>
</evidence>
<dbReference type="Pfam" id="PF21365">
    <property type="entry name" value="Glyco_hydro_31_3rd"/>
    <property type="match status" value="1"/>
</dbReference>
<evidence type="ECO:0000256" key="4">
    <source>
        <dbReference type="ARBA" id="ARBA00023136"/>
    </source>
</evidence>
<dbReference type="AlphaFoldDB" id="A0A6J0B9N4"/>
<dbReference type="PANTHER" id="PTHR22762">
    <property type="entry name" value="ALPHA-GLUCOSIDASE"/>
    <property type="match status" value="1"/>
</dbReference>
<dbReference type="KEGG" id="nlo:107218351"/>
<dbReference type="Gene3D" id="2.60.40.1180">
    <property type="entry name" value="Golgi alpha-mannosidase II"/>
    <property type="match status" value="2"/>
</dbReference>
<keyword evidence="10" id="KW-0812">Transmembrane</keyword>
<dbReference type="InterPro" id="IPR013780">
    <property type="entry name" value="Glyco_hydro_b"/>
</dbReference>
<dbReference type="InterPro" id="IPR017853">
    <property type="entry name" value="GH"/>
</dbReference>
<dbReference type="GeneID" id="107218351"/>
<keyword evidence="4 10" id="KW-0472">Membrane</keyword>
<evidence type="ECO:0000313" key="12">
    <source>
        <dbReference type="Proteomes" id="UP000829291"/>
    </source>
</evidence>
<dbReference type="InterPro" id="IPR048395">
    <property type="entry name" value="Glyco_hydro_31_C"/>
</dbReference>
<dbReference type="CDD" id="cd06602">
    <property type="entry name" value="GH31_MGAM_SI_GAA"/>
    <property type="match status" value="1"/>
</dbReference>
<keyword evidence="7 9" id="KW-0326">Glycosidase</keyword>
<dbReference type="SMART" id="SM00018">
    <property type="entry name" value="PD"/>
    <property type="match status" value="1"/>
</dbReference>
<dbReference type="Gene3D" id="4.10.110.10">
    <property type="entry name" value="Spasmolytic Protein, domain 1"/>
    <property type="match status" value="1"/>
</dbReference>
<dbReference type="GO" id="GO:0030246">
    <property type="term" value="F:carbohydrate binding"/>
    <property type="evidence" value="ECO:0007669"/>
    <property type="project" value="InterPro"/>
</dbReference>
<dbReference type="PROSITE" id="PS00129">
    <property type="entry name" value="GLYCOSYL_HYDROL_F31_1"/>
    <property type="match status" value="1"/>
</dbReference>
<dbReference type="InParanoid" id="A0A6J0B9N4"/>
<keyword evidence="5" id="KW-1015">Disulfide bond</keyword>
<feature type="domain" description="P-type" evidence="11">
    <location>
        <begin position="69"/>
        <end position="124"/>
    </location>
</feature>
<comment type="caution">
    <text evidence="8">Lacks conserved residue(s) required for the propagation of feature annotation.</text>
</comment>
<comment type="subcellular location">
    <subcellularLocation>
        <location evidence="1">Endomembrane system</location>
    </subcellularLocation>
</comment>
<evidence type="ECO:0000256" key="5">
    <source>
        <dbReference type="ARBA" id="ARBA00023157"/>
    </source>
</evidence>
<dbReference type="SUPFAM" id="SSF51445">
    <property type="entry name" value="(Trans)glycosidases"/>
    <property type="match status" value="1"/>
</dbReference>
<dbReference type="SUPFAM" id="SSF74650">
    <property type="entry name" value="Galactose mutarotase-like"/>
    <property type="match status" value="1"/>
</dbReference>
<evidence type="ECO:0000256" key="3">
    <source>
        <dbReference type="ARBA" id="ARBA00022801"/>
    </source>
</evidence>
<dbReference type="CDD" id="cd00111">
    <property type="entry name" value="Trefoil"/>
    <property type="match status" value="1"/>
</dbReference>
<dbReference type="SUPFAM" id="SSF51011">
    <property type="entry name" value="Glycosyl hydrolase domain"/>
    <property type="match status" value="1"/>
</dbReference>
<dbReference type="InterPro" id="IPR017957">
    <property type="entry name" value="P_trefoil_CS"/>
</dbReference>
<feature type="transmembrane region" description="Helical" evidence="10">
    <location>
        <begin position="23"/>
        <end position="48"/>
    </location>
</feature>
<dbReference type="InterPro" id="IPR000322">
    <property type="entry name" value="Glyco_hydro_31_TIM"/>
</dbReference>
<comment type="similarity">
    <text evidence="2 9">Belongs to the glycosyl hydrolase 31 family.</text>
</comment>
<dbReference type="FunFam" id="2.60.40.1180:FF:000001">
    <property type="entry name" value="Maltase-glucoamylase, intestinal"/>
    <property type="match status" value="1"/>
</dbReference>
<dbReference type="GO" id="GO:0005975">
    <property type="term" value="P:carbohydrate metabolic process"/>
    <property type="evidence" value="ECO:0007669"/>
    <property type="project" value="InterPro"/>
</dbReference>
<evidence type="ECO:0000256" key="10">
    <source>
        <dbReference type="SAM" id="Phobius"/>
    </source>
</evidence>
<dbReference type="InterPro" id="IPR030458">
    <property type="entry name" value="Glyco_hydro_31_AS"/>
</dbReference>
<dbReference type="InterPro" id="IPR044913">
    <property type="entry name" value="P_trefoil_dom_sf"/>
</dbReference>
<reference evidence="13" key="1">
    <citation type="submission" date="2025-08" db="UniProtKB">
        <authorList>
            <consortium name="RefSeq"/>
        </authorList>
    </citation>
    <scope>IDENTIFICATION</scope>
    <source>
        <tissue evidence="13">Thorax and Abdomen</tissue>
    </source>
</reference>
<dbReference type="InterPro" id="IPR011013">
    <property type="entry name" value="Gal_mutarotase_sf_dom"/>
</dbReference>
<keyword evidence="10" id="KW-1133">Transmembrane helix</keyword>
<evidence type="ECO:0000313" key="13">
    <source>
        <dbReference type="RefSeq" id="XP_015511679.1"/>
    </source>
</evidence>
<evidence type="ECO:0000256" key="9">
    <source>
        <dbReference type="RuleBase" id="RU361185"/>
    </source>
</evidence>
<dbReference type="RefSeq" id="XP_015511679.1">
    <property type="nucleotide sequence ID" value="XM_015656193.2"/>
</dbReference>
<protein>
    <submittedName>
        <fullName evidence="13">Lysosomal alpha-glucosidase-like</fullName>
    </submittedName>
</protein>
<organism evidence="13">
    <name type="scientific">Neodiprion lecontei</name>
    <name type="common">Redheaded pine sawfly</name>
    <dbReference type="NCBI Taxonomy" id="441921"/>
    <lineage>
        <taxon>Eukaryota</taxon>
        <taxon>Metazoa</taxon>
        <taxon>Ecdysozoa</taxon>
        <taxon>Arthropoda</taxon>
        <taxon>Hexapoda</taxon>
        <taxon>Insecta</taxon>
        <taxon>Pterygota</taxon>
        <taxon>Neoptera</taxon>
        <taxon>Endopterygota</taxon>
        <taxon>Hymenoptera</taxon>
        <taxon>Tenthredinoidea</taxon>
        <taxon>Diprionidae</taxon>
        <taxon>Diprioninae</taxon>
        <taxon>Neodiprion</taxon>
    </lineage>
</organism>
<dbReference type="OrthoDB" id="1334205at2759"/>
<evidence type="ECO:0000256" key="7">
    <source>
        <dbReference type="ARBA" id="ARBA00023295"/>
    </source>
</evidence>
<evidence type="ECO:0000256" key="1">
    <source>
        <dbReference type="ARBA" id="ARBA00004308"/>
    </source>
</evidence>
<keyword evidence="6" id="KW-0325">Glycoprotein</keyword>
<dbReference type="GO" id="GO:0012505">
    <property type="term" value="C:endomembrane system"/>
    <property type="evidence" value="ECO:0007669"/>
    <property type="project" value="UniProtKB-SubCell"/>
</dbReference>
<gene>
    <name evidence="13" type="primary">LOC107218351</name>
</gene>
<dbReference type="Pfam" id="PF13802">
    <property type="entry name" value="Gal_mutarotas_2"/>
    <property type="match status" value="1"/>
</dbReference>
<evidence type="ECO:0000259" key="11">
    <source>
        <dbReference type="PROSITE" id="PS51448"/>
    </source>
</evidence>
<keyword evidence="3 9" id="KW-0378">Hydrolase</keyword>
<dbReference type="CDD" id="cd14752">
    <property type="entry name" value="GH31_N"/>
    <property type="match status" value="1"/>
</dbReference>
<dbReference type="PANTHER" id="PTHR22762:SF131">
    <property type="entry name" value="GLYCOSIDE HYDROLASE FAMILY 31 N-TERMINAL DOMAIN-CONTAINING PROTEIN"/>
    <property type="match status" value="1"/>
</dbReference>
<dbReference type="GO" id="GO:0004558">
    <property type="term" value="F:alpha-1,4-glucosidase activity"/>
    <property type="evidence" value="ECO:0007669"/>
    <property type="project" value="TreeGrafter"/>
</dbReference>
<dbReference type="PROSITE" id="PS00025">
    <property type="entry name" value="P_TREFOIL_1"/>
    <property type="match status" value="1"/>
</dbReference>
<proteinExistence type="inferred from homology"/>
<accession>A0A6J0B9N4</accession>
<dbReference type="Proteomes" id="UP000829291">
    <property type="component" value="Chromosome 7"/>
</dbReference>
<name>A0A6J0B9N4_NEOLC</name>
<dbReference type="Gene3D" id="2.60.40.1760">
    <property type="entry name" value="glycosyl hydrolase (family 31)"/>
    <property type="match status" value="1"/>
</dbReference>
<keyword evidence="12" id="KW-1185">Reference proteome</keyword>
<dbReference type="Pfam" id="PF00088">
    <property type="entry name" value="Trefoil"/>
    <property type="match status" value="1"/>
</dbReference>
<dbReference type="PROSITE" id="PS51448">
    <property type="entry name" value="P_TREFOIL_2"/>
    <property type="match status" value="1"/>
</dbReference>
<dbReference type="Pfam" id="PF01055">
    <property type="entry name" value="Glyco_hydro_31_2nd"/>
    <property type="match status" value="1"/>
</dbReference>
<evidence type="ECO:0000256" key="2">
    <source>
        <dbReference type="ARBA" id="ARBA00007806"/>
    </source>
</evidence>